<dbReference type="InterPro" id="IPR003737">
    <property type="entry name" value="GlcNAc_PI_deacetylase-related"/>
</dbReference>
<reference evidence="1 2" key="1">
    <citation type="journal article" date="2022" name="Int. J. Syst. Evol. Microbiol.">
        <title>Noviherbaspirillum aridicola sp. nov., isolated from an arid soil in Pakistan.</title>
        <authorList>
            <person name="Khan I.U."/>
            <person name="Saqib M."/>
            <person name="Amin A."/>
            <person name="Hussain F."/>
            <person name="Li L."/>
            <person name="Liu Y.H."/>
            <person name="Fang B.Z."/>
            <person name="Ahmed I."/>
            <person name="Li W.J."/>
        </authorList>
    </citation>
    <scope>NUCLEOTIDE SEQUENCE [LARGE SCALE GENOMIC DNA]</scope>
    <source>
        <strain evidence="1 2">NCCP-691</strain>
    </source>
</reference>
<protein>
    <submittedName>
        <fullName evidence="1">GlcNAc-PI de-N-acetylase</fullName>
    </submittedName>
</protein>
<keyword evidence="2" id="KW-1185">Reference proteome</keyword>
<dbReference type="PANTHER" id="PTHR12993">
    <property type="entry name" value="N-ACETYLGLUCOSAMINYL-PHOSPHATIDYLINOSITOL DE-N-ACETYLASE-RELATED"/>
    <property type="match status" value="1"/>
</dbReference>
<dbReference type="EMBL" id="BPMK01000005">
    <property type="protein sequence ID" value="GIZ51311.1"/>
    <property type="molecule type" value="Genomic_DNA"/>
</dbReference>
<name>A0ABQ4Q2Q7_9BURK</name>
<dbReference type="Proteomes" id="UP000887222">
    <property type="component" value="Unassembled WGS sequence"/>
</dbReference>
<organism evidence="1 2">
    <name type="scientific">Noviherbaspirillum aridicola</name>
    <dbReference type="NCBI Taxonomy" id="2849687"/>
    <lineage>
        <taxon>Bacteria</taxon>
        <taxon>Pseudomonadati</taxon>
        <taxon>Pseudomonadota</taxon>
        <taxon>Betaproteobacteria</taxon>
        <taxon>Burkholderiales</taxon>
        <taxon>Oxalobacteraceae</taxon>
        <taxon>Noviherbaspirillum</taxon>
    </lineage>
</organism>
<dbReference type="Gene3D" id="3.40.50.10320">
    <property type="entry name" value="LmbE-like"/>
    <property type="match status" value="1"/>
</dbReference>
<dbReference type="Pfam" id="PF02585">
    <property type="entry name" value="PIG-L"/>
    <property type="match status" value="1"/>
</dbReference>
<sequence length="211" mass="24075">MKSADVILVLAPHTDDGELGCGGTIARYAAQGARVVYVAFSAAEQSVLPHLPRDILRTEVRKATAELGVAPEDCIVYDFEVRRFPELRQQILDAMIDLSRRFNPDMVFLPSANDTHQDHQTIAQEGFRAFKRTTMLGYEVPWNNLDFRTSCFIDISEEHIHTKIRAIEMYESQRHRSYVNAEFIRSLAATRGVQIGKRYAEAFEVVRWVIS</sequence>
<gene>
    <name evidence="1" type="ORF">NCCP691_13250</name>
</gene>
<dbReference type="PANTHER" id="PTHR12993:SF11">
    <property type="entry name" value="N-ACETYLGLUCOSAMINYL-PHOSPHATIDYLINOSITOL DE-N-ACETYLASE"/>
    <property type="match status" value="1"/>
</dbReference>
<dbReference type="RefSeq" id="WP_220807485.1">
    <property type="nucleotide sequence ID" value="NZ_BPMK01000005.1"/>
</dbReference>
<dbReference type="InterPro" id="IPR024078">
    <property type="entry name" value="LmbE-like_dom_sf"/>
</dbReference>
<proteinExistence type="predicted"/>
<accession>A0ABQ4Q2Q7</accession>
<evidence type="ECO:0000313" key="1">
    <source>
        <dbReference type="EMBL" id="GIZ51311.1"/>
    </source>
</evidence>
<dbReference type="SUPFAM" id="SSF102588">
    <property type="entry name" value="LmbE-like"/>
    <property type="match status" value="1"/>
</dbReference>
<comment type="caution">
    <text evidence="1">The sequence shown here is derived from an EMBL/GenBank/DDBJ whole genome shotgun (WGS) entry which is preliminary data.</text>
</comment>
<evidence type="ECO:0000313" key="2">
    <source>
        <dbReference type="Proteomes" id="UP000887222"/>
    </source>
</evidence>